<evidence type="ECO:0008006" key="4">
    <source>
        <dbReference type="Google" id="ProtNLM"/>
    </source>
</evidence>
<dbReference type="Proteomes" id="UP000010798">
    <property type="component" value="Chromosome"/>
</dbReference>
<feature type="region of interest" description="Disordered" evidence="1">
    <location>
        <begin position="60"/>
        <end position="102"/>
    </location>
</feature>
<gene>
    <name evidence="2" type="ordered locus">Sinac_0287</name>
</gene>
<dbReference type="EMBL" id="CP003364">
    <property type="protein sequence ID" value="AGA24736.1"/>
    <property type="molecule type" value="Genomic_DNA"/>
</dbReference>
<dbReference type="KEGG" id="saci:Sinac_0287"/>
<sequence>MAGKRKIHTAAFKALVALAVLKGDRTINSLAGQYGVYPMLIHGWKKQLVTGAEEVFGSPPGRALTQGVQHGSGGAVHIGSVHRATGGGQCGGRHGRPREGVG</sequence>
<evidence type="ECO:0000256" key="1">
    <source>
        <dbReference type="SAM" id="MobiDB-lite"/>
    </source>
</evidence>
<organism evidence="2 3">
    <name type="scientific">Singulisphaera acidiphila (strain ATCC BAA-1392 / DSM 18658 / VKM B-2454 / MOB10)</name>
    <dbReference type="NCBI Taxonomy" id="886293"/>
    <lineage>
        <taxon>Bacteria</taxon>
        <taxon>Pseudomonadati</taxon>
        <taxon>Planctomycetota</taxon>
        <taxon>Planctomycetia</taxon>
        <taxon>Isosphaerales</taxon>
        <taxon>Isosphaeraceae</taxon>
        <taxon>Singulisphaera</taxon>
    </lineage>
</organism>
<dbReference type="eggNOG" id="COG2963">
    <property type="taxonomic scope" value="Bacteria"/>
</dbReference>
<dbReference type="SUPFAM" id="SSF48295">
    <property type="entry name" value="TrpR-like"/>
    <property type="match status" value="1"/>
</dbReference>
<keyword evidence="3" id="KW-1185">Reference proteome</keyword>
<dbReference type="STRING" id="886293.Sinac_0287"/>
<accession>L0D7V4</accession>
<dbReference type="GO" id="GO:0043565">
    <property type="term" value="F:sequence-specific DNA binding"/>
    <property type="evidence" value="ECO:0007669"/>
    <property type="project" value="InterPro"/>
</dbReference>
<dbReference type="HOGENOM" id="CLU_2275564_0_0_0"/>
<protein>
    <recommendedName>
        <fullName evidence="4">Transposase</fullName>
    </recommendedName>
</protein>
<evidence type="ECO:0000313" key="2">
    <source>
        <dbReference type="EMBL" id="AGA24736.1"/>
    </source>
</evidence>
<dbReference type="InterPro" id="IPR010921">
    <property type="entry name" value="Trp_repressor/repl_initiator"/>
</dbReference>
<evidence type="ECO:0000313" key="3">
    <source>
        <dbReference type="Proteomes" id="UP000010798"/>
    </source>
</evidence>
<reference evidence="2 3" key="1">
    <citation type="submission" date="2012-02" db="EMBL/GenBank/DDBJ databases">
        <title>Complete sequence of chromosome of Singulisphaera acidiphila DSM 18658.</title>
        <authorList>
            <consortium name="US DOE Joint Genome Institute (JGI-PGF)"/>
            <person name="Lucas S."/>
            <person name="Copeland A."/>
            <person name="Lapidus A."/>
            <person name="Glavina del Rio T."/>
            <person name="Dalin E."/>
            <person name="Tice H."/>
            <person name="Bruce D."/>
            <person name="Goodwin L."/>
            <person name="Pitluck S."/>
            <person name="Peters L."/>
            <person name="Ovchinnikova G."/>
            <person name="Chertkov O."/>
            <person name="Kyrpides N."/>
            <person name="Mavromatis K."/>
            <person name="Ivanova N."/>
            <person name="Brettin T."/>
            <person name="Detter J.C."/>
            <person name="Han C."/>
            <person name="Larimer F."/>
            <person name="Land M."/>
            <person name="Hauser L."/>
            <person name="Markowitz V."/>
            <person name="Cheng J.-F."/>
            <person name="Hugenholtz P."/>
            <person name="Woyke T."/>
            <person name="Wu D."/>
            <person name="Tindall B."/>
            <person name="Pomrenke H."/>
            <person name="Brambilla E."/>
            <person name="Klenk H.-P."/>
            <person name="Eisen J.A."/>
        </authorList>
    </citation>
    <scope>NUCLEOTIDE SEQUENCE [LARGE SCALE GENOMIC DNA]</scope>
    <source>
        <strain evidence="3">ATCC BAA-1392 / DSM 18658 / VKM B-2454 / MOB10</strain>
    </source>
</reference>
<proteinExistence type="predicted"/>
<name>L0D7V4_SINAD</name>
<dbReference type="AlphaFoldDB" id="L0D7V4"/>